<protein>
    <recommendedName>
        <fullName evidence="2">HTH merR-type domain-containing protein</fullName>
    </recommendedName>
</protein>
<dbReference type="InterPro" id="IPR000551">
    <property type="entry name" value="MerR-type_HTH_dom"/>
</dbReference>
<sequence>MVYYGNTGNRCARNEGMIISKKNNLKVGELAKLTGLTIRTLRYYDQIGLFSPSDYSKGGYRLFNESDLLRLQQILALKELGLSLEEVKSVLDKDDYNPAEVISLQISRLKENISKQQKLLKELQNISSLMQINKPVTVEDFTKLLSLMKKSHQSYFIGRQKSIESHLDRLGNFLVRYPNDSEKGGTNNE</sequence>
<organism evidence="3 4">
    <name type="scientific">Neobacillus rhizosphaerae</name>
    <dbReference type="NCBI Taxonomy" id="2880965"/>
    <lineage>
        <taxon>Bacteria</taxon>
        <taxon>Bacillati</taxon>
        <taxon>Bacillota</taxon>
        <taxon>Bacilli</taxon>
        <taxon>Bacillales</taxon>
        <taxon>Bacillaceae</taxon>
        <taxon>Neobacillus</taxon>
    </lineage>
</organism>
<dbReference type="PROSITE" id="PS00552">
    <property type="entry name" value="HTH_MERR_1"/>
    <property type="match status" value="1"/>
</dbReference>
<evidence type="ECO:0000313" key="3">
    <source>
        <dbReference type="EMBL" id="CAH2717604.1"/>
    </source>
</evidence>
<dbReference type="InterPro" id="IPR009061">
    <property type="entry name" value="DNA-bd_dom_put_sf"/>
</dbReference>
<dbReference type="SUPFAM" id="SSF46955">
    <property type="entry name" value="Putative DNA-binding domain"/>
    <property type="match status" value="1"/>
</dbReference>
<dbReference type="SMART" id="SM00422">
    <property type="entry name" value="HTH_MERR"/>
    <property type="match status" value="1"/>
</dbReference>
<feature type="domain" description="HTH merR-type" evidence="2">
    <location>
        <begin position="24"/>
        <end position="93"/>
    </location>
</feature>
<evidence type="ECO:0000256" key="1">
    <source>
        <dbReference type="ARBA" id="ARBA00023125"/>
    </source>
</evidence>
<dbReference type="PRINTS" id="PR00040">
    <property type="entry name" value="HTHMERR"/>
</dbReference>
<keyword evidence="1" id="KW-0238">DNA-binding</keyword>
<evidence type="ECO:0000313" key="4">
    <source>
        <dbReference type="Proteomes" id="UP000838308"/>
    </source>
</evidence>
<dbReference type="EMBL" id="CALBWS010000055">
    <property type="protein sequence ID" value="CAH2717604.1"/>
    <property type="molecule type" value="Genomic_DNA"/>
</dbReference>
<dbReference type="PANTHER" id="PTHR30204:SF90">
    <property type="entry name" value="HTH-TYPE TRANSCRIPTIONAL ACTIVATOR MTA"/>
    <property type="match status" value="1"/>
</dbReference>
<dbReference type="Pfam" id="PF13411">
    <property type="entry name" value="MerR_1"/>
    <property type="match status" value="1"/>
</dbReference>
<dbReference type="Proteomes" id="UP000838308">
    <property type="component" value="Unassembled WGS sequence"/>
</dbReference>
<keyword evidence="4" id="KW-1185">Reference proteome</keyword>
<dbReference type="PANTHER" id="PTHR30204">
    <property type="entry name" value="REDOX-CYCLING DRUG-SENSING TRANSCRIPTIONAL ACTIVATOR SOXR"/>
    <property type="match status" value="1"/>
</dbReference>
<gene>
    <name evidence="3" type="ORF">BACCIP111895_04820</name>
</gene>
<proteinExistence type="predicted"/>
<dbReference type="Gene3D" id="1.10.1660.10">
    <property type="match status" value="1"/>
</dbReference>
<reference evidence="3" key="1">
    <citation type="submission" date="2022-04" db="EMBL/GenBank/DDBJ databases">
        <authorList>
            <person name="Criscuolo A."/>
        </authorList>
    </citation>
    <scope>NUCLEOTIDE SEQUENCE</scope>
    <source>
        <strain evidence="3">CIP111895</strain>
    </source>
</reference>
<dbReference type="InterPro" id="IPR047057">
    <property type="entry name" value="MerR_fam"/>
</dbReference>
<dbReference type="PROSITE" id="PS50937">
    <property type="entry name" value="HTH_MERR_2"/>
    <property type="match status" value="1"/>
</dbReference>
<evidence type="ECO:0000259" key="2">
    <source>
        <dbReference type="PROSITE" id="PS50937"/>
    </source>
</evidence>
<comment type="caution">
    <text evidence="3">The sequence shown here is derived from an EMBL/GenBank/DDBJ whole genome shotgun (WGS) entry which is preliminary data.</text>
</comment>
<accession>A0ABM9EY26</accession>
<name>A0ABM9EY26_9BACI</name>